<evidence type="ECO:0000313" key="3">
    <source>
        <dbReference type="Proteomes" id="UP000001949"/>
    </source>
</evidence>
<dbReference type="KEGG" id="tpv:TP01_0561"/>
<sequence>MRLIVLCMLPLVLCDSSEELSGLVTVVKSSLQEQTDKVKSITERSDDMITDGTKYLKDFGNNLKSLYPFLRHESTVPFLRIIQEFIDTKTGLRREISNAIDTTKLELKRAKKEFSSSDKLFKRIMATVNLGNKPDTGRAAGTTYMPKDRIVELIKPHVKSITMASGRINEIDDKLITLQKEMKSKNLRLDASSKLLLNYRFLLELVIKSREQTVNSKNTLMSSINMKDKVTYNFNRLKSLLEKGKVLIEESNKKELYTIEKQKLTQLQTKINIDKRELCKMNNKVMKEIEYMKSLLLKSEEYEKIIKQVGEKNIKSPDSAYKKSQHYYQLIVILGNKIQEMGNKIKLLKLKSTEMLQNSSTMFGEMENVMKRKNTLGARKPKINEIRIKKRSTKGKDLDNVGIASDTDEQSDTESDSESDQISTESSSSSSNSVGKVRNKKRRTRQSLDNSRGSSSSSGTESSAPPVRPLRRRKANTPSGSGSSSASASGSAGESVSGSVSGSVGESAGGSVAQSTNPFAVSFNPNNPFNTGEISSESSNSSESSSESSSSESESESDGYDTADSEDESTPILPLRRRRTRSRDTASASSHPATKVESPESSNTQSEQSVQSVQSERVKSEQSEKVKRGIKSKIGKALGFIRDVITTPINPRRDQTSWESAGTESTRAESTGSDSEESDDDEDEIVTRRSPIPGNHSSSNSFAGPYPRFNPSTSGTSGSASRSATIGMIRGTLGEVESELNSRFIGLRLDGSRRSEAIKLVGLAYELKNQFEIVTKNLDKSVAESAVRIIKTVLMDVLHTYLTGVCAKVLNITDLRLYN</sequence>
<feature type="compositionally biased region" description="Acidic residues" evidence="1">
    <location>
        <begin position="406"/>
        <end position="419"/>
    </location>
</feature>
<feature type="compositionally biased region" description="Low complexity" evidence="1">
    <location>
        <begin position="447"/>
        <end position="463"/>
    </location>
</feature>
<dbReference type="eggNOG" id="ENOG502QWWB">
    <property type="taxonomic scope" value="Eukaryota"/>
</dbReference>
<keyword evidence="3" id="KW-1185">Reference proteome</keyword>
<feature type="compositionally biased region" description="Low complexity" evidence="1">
    <location>
        <begin position="600"/>
        <end position="615"/>
    </location>
</feature>
<feature type="compositionally biased region" description="Low complexity" evidence="1">
    <location>
        <begin position="535"/>
        <end position="552"/>
    </location>
</feature>
<evidence type="ECO:0000256" key="1">
    <source>
        <dbReference type="SAM" id="MobiDB-lite"/>
    </source>
</evidence>
<feature type="compositionally biased region" description="Basic and acidic residues" evidence="1">
    <location>
        <begin position="616"/>
        <end position="627"/>
    </location>
</feature>
<organism evidence="2 3">
    <name type="scientific">Theileria parva</name>
    <name type="common">East coast fever infection agent</name>
    <dbReference type="NCBI Taxonomy" id="5875"/>
    <lineage>
        <taxon>Eukaryota</taxon>
        <taxon>Sar</taxon>
        <taxon>Alveolata</taxon>
        <taxon>Apicomplexa</taxon>
        <taxon>Aconoidasida</taxon>
        <taxon>Piroplasmida</taxon>
        <taxon>Theileriidae</taxon>
        <taxon>Theileria</taxon>
    </lineage>
</organism>
<protein>
    <submittedName>
        <fullName evidence="2">Uncharacterized protein</fullName>
    </submittedName>
</protein>
<feature type="compositionally biased region" description="Low complexity" evidence="1">
    <location>
        <begin position="420"/>
        <end position="431"/>
    </location>
</feature>
<feature type="compositionally biased region" description="Low complexity" evidence="1">
    <location>
        <begin position="479"/>
        <end position="513"/>
    </location>
</feature>
<dbReference type="VEuPathDB" id="PiroplasmaDB:TpMuguga_01g00561"/>
<accession>Q4N8B1</accession>
<feature type="region of interest" description="Disordered" evidence="1">
    <location>
        <begin position="370"/>
        <end position="723"/>
    </location>
</feature>
<reference evidence="2 3" key="1">
    <citation type="journal article" date="2005" name="Science">
        <title>Genome sequence of Theileria parva, a bovine pathogen that transforms lymphocytes.</title>
        <authorList>
            <person name="Gardner M.J."/>
            <person name="Bishop R."/>
            <person name="Shah T."/>
            <person name="de Villiers E.P."/>
            <person name="Carlton J.M."/>
            <person name="Hall N."/>
            <person name="Ren Q."/>
            <person name="Paulsen I.T."/>
            <person name="Pain A."/>
            <person name="Berriman M."/>
            <person name="Wilson R.J.M."/>
            <person name="Sato S."/>
            <person name="Ralph S.A."/>
            <person name="Mann D.J."/>
            <person name="Xiong Z."/>
            <person name="Shallom S.J."/>
            <person name="Weidman J."/>
            <person name="Jiang L."/>
            <person name="Lynn J."/>
            <person name="Weaver B."/>
            <person name="Shoaibi A."/>
            <person name="Domingo A.R."/>
            <person name="Wasawo D."/>
            <person name="Crabtree J."/>
            <person name="Wortman J.R."/>
            <person name="Haas B."/>
            <person name="Angiuoli S.V."/>
            <person name="Creasy T.H."/>
            <person name="Lu C."/>
            <person name="Suh B."/>
            <person name="Silva J.C."/>
            <person name="Utterback T.R."/>
            <person name="Feldblyum T.V."/>
            <person name="Pertea M."/>
            <person name="Allen J."/>
            <person name="Nierman W.C."/>
            <person name="Taracha E.L.N."/>
            <person name="Salzberg S.L."/>
            <person name="White O.R."/>
            <person name="Fitzhugh H.A."/>
            <person name="Morzaria S."/>
            <person name="Venter J.C."/>
            <person name="Fraser C.M."/>
            <person name="Nene V."/>
        </authorList>
    </citation>
    <scope>NUCLEOTIDE SEQUENCE [LARGE SCALE GENOMIC DNA]</scope>
    <source>
        <strain evidence="2 3">Muguga</strain>
    </source>
</reference>
<dbReference type="InParanoid" id="Q4N8B1"/>
<comment type="caution">
    <text evidence="2">The sequence shown here is derived from an EMBL/GenBank/DDBJ whole genome shotgun (WGS) entry which is preliminary data.</text>
</comment>
<proteinExistence type="predicted"/>
<feature type="compositionally biased region" description="Polar residues" evidence="1">
    <location>
        <begin position="514"/>
        <end position="534"/>
    </location>
</feature>
<feature type="compositionally biased region" description="Low complexity" evidence="1">
    <location>
        <begin position="712"/>
        <end position="723"/>
    </location>
</feature>
<dbReference type="EMBL" id="AAGK01000001">
    <property type="protein sequence ID" value="EAN33797.1"/>
    <property type="molecule type" value="Genomic_DNA"/>
</dbReference>
<feature type="compositionally biased region" description="Acidic residues" evidence="1">
    <location>
        <begin position="674"/>
        <end position="684"/>
    </location>
</feature>
<dbReference type="OMA" id="YLKHEST"/>
<feature type="compositionally biased region" description="Acidic residues" evidence="1">
    <location>
        <begin position="553"/>
        <end position="569"/>
    </location>
</feature>
<dbReference type="RefSeq" id="XP_766080.1">
    <property type="nucleotide sequence ID" value="XM_760987.1"/>
</dbReference>
<dbReference type="GeneID" id="3503559"/>
<gene>
    <name evidence="2" type="ordered locus">TP01_0561</name>
</gene>
<name>Q4N8B1_THEPA</name>
<dbReference type="AlphaFoldDB" id="Q4N8B1"/>
<dbReference type="Proteomes" id="UP000001949">
    <property type="component" value="Unassembled WGS sequence"/>
</dbReference>
<evidence type="ECO:0000313" key="2">
    <source>
        <dbReference type="EMBL" id="EAN33797.1"/>
    </source>
</evidence>